<protein>
    <submittedName>
        <fullName evidence="1">Uncharacterized protein</fullName>
    </submittedName>
</protein>
<dbReference type="EMBL" id="GBXM01088633">
    <property type="protein sequence ID" value="JAH19944.1"/>
    <property type="molecule type" value="Transcribed_RNA"/>
</dbReference>
<dbReference type="AlphaFoldDB" id="A0A0E9QSZ3"/>
<reference evidence="1" key="1">
    <citation type="submission" date="2014-11" db="EMBL/GenBank/DDBJ databases">
        <authorList>
            <person name="Amaro Gonzalez C."/>
        </authorList>
    </citation>
    <scope>NUCLEOTIDE SEQUENCE</scope>
</reference>
<sequence length="21" mass="2470">MHIYLNILHIIAEFGGKDKRT</sequence>
<evidence type="ECO:0000313" key="1">
    <source>
        <dbReference type="EMBL" id="JAH19944.1"/>
    </source>
</evidence>
<proteinExistence type="predicted"/>
<accession>A0A0E9QSZ3</accession>
<organism evidence="1">
    <name type="scientific">Anguilla anguilla</name>
    <name type="common">European freshwater eel</name>
    <name type="synonym">Muraena anguilla</name>
    <dbReference type="NCBI Taxonomy" id="7936"/>
    <lineage>
        <taxon>Eukaryota</taxon>
        <taxon>Metazoa</taxon>
        <taxon>Chordata</taxon>
        <taxon>Craniata</taxon>
        <taxon>Vertebrata</taxon>
        <taxon>Euteleostomi</taxon>
        <taxon>Actinopterygii</taxon>
        <taxon>Neopterygii</taxon>
        <taxon>Teleostei</taxon>
        <taxon>Anguilliformes</taxon>
        <taxon>Anguillidae</taxon>
        <taxon>Anguilla</taxon>
    </lineage>
</organism>
<reference evidence="1" key="2">
    <citation type="journal article" date="2015" name="Fish Shellfish Immunol.">
        <title>Early steps in the European eel (Anguilla anguilla)-Vibrio vulnificus interaction in the gills: Role of the RtxA13 toxin.</title>
        <authorList>
            <person name="Callol A."/>
            <person name="Pajuelo D."/>
            <person name="Ebbesson L."/>
            <person name="Teles M."/>
            <person name="MacKenzie S."/>
            <person name="Amaro C."/>
        </authorList>
    </citation>
    <scope>NUCLEOTIDE SEQUENCE</scope>
</reference>
<name>A0A0E9QSZ3_ANGAN</name>